<protein>
    <submittedName>
        <fullName evidence="4">Uncharacterized protein</fullName>
    </submittedName>
</protein>
<dbReference type="OMA" id="PPYDESH"/>
<evidence type="ECO:0000256" key="3">
    <source>
        <dbReference type="ARBA" id="ARBA00023004"/>
    </source>
</evidence>
<dbReference type="Pfam" id="PF07847">
    <property type="entry name" value="PCO_ADO"/>
    <property type="match status" value="1"/>
</dbReference>
<sequence>MTNAAGPVVSSQELAKLEGKLNSCIALDLPTDSEDFSTLYSADAHRLSWSIPALIAHRHADGGLASIPSQTLRTTLQPVLDGLGDIDAVSLLRLRLTDQDGAVVGGGLLPIARYRRQVEPIHRQITPPSDDNTVRYLHLSEIPGQYSMGIFVFPPYARIPLHDHPGMCVLSRVLYGSLHRRSLDLALEDEENNDGSNSPTSATSHKNSSWISSHFMWRNKHATETTPSYPWGSKRAFEHRVDILTAPDTTILYPHEGNLHEFAAGPQGAAVLDILLPPYDESHHRDCTFYEIRYDAFSQQEQSSSKDAHKEGRPCWIIPTCQPEDFHCTSGAYRELGEEPPSST</sequence>
<dbReference type="GeneID" id="7198749"/>
<dbReference type="GO" id="GO:0016702">
    <property type="term" value="F:oxidoreductase activity, acting on single donors with incorporation of molecular oxygen, incorporation of two atoms of oxygen"/>
    <property type="evidence" value="ECO:0007669"/>
    <property type="project" value="InterPro"/>
</dbReference>
<dbReference type="RefSeq" id="XP_002184850.1">
    <property type="nucleotide sequence ID" value="XM_002184814.1"/>
</dbReference>
<dbReference type="GO" id="GO:0046872">
    <property type="term" value="F:metal ion binding"/>
    <property type="evidence" value="ECO:0007669"/>
    <property type="project" value="UniProtKB-KW"/>
</dbReference>
<dbReference type="InterPro" id="IPR011051">
    <property type="entry name" value="RmlC_Cupin_sf"/>
</dbReference>
<dbReference type="SUPFAM" id="SSF51182">
    <property type="entry name" value="RmlC-like cupins"/>
    <property type="match status" value="1"/>
</dbReference>
<evidence type="ECO:0000256" key="2">
    <source>
        <dbReference type="ARBA" id="ARBA00023002"/>
    </source>
</evidence>
<evidence type="ECO:0000313" key="4">
    <source>
        <dbReference type="EMBL" id="EEC43586.1"/>
    </source>
</evidence>
<evidence type="ECO:0000256" key="1">
    <source>
        <dbReference type="ARBA" id="ARBA00022723"/>
    </source>
</evidence>
<keyword evidence="5" id="KW-1185">Reference proteome</keyword>
<dbReference type="EMBL" id="CM000628">
    <property type="protein sequence ID" value="EEC43586.1"/>
    <property type="molecule type" value="Genomic_DNA"/>
</dbReference>
<proteinExistence type="predicted"/>
<reference evidence="4 5" key="1">
    <citation type="journal article" date="2008" name="Nature">
        <title>The Phaeodactylum genome reveals the evolutionary history of diatom genomes.</title>
        <authorList>
            <person name="Bowler C."/>
            <person name="Allen A.E."/>
            <person name="Badger J.H."/>
            <person name="Grimwood J."/>
            <person name="Jabbari K."/>
            <person name="Kuo A."/>
            <person name="Maheswari U."/>
            <person name="Martens C."/>
            <person name="Maumus F."/>
            <person name="Otillar R.P."/>
            <person name="Rayko E."/>
            <person name="Salamov A."/>
            <person name="Vandepoele K."/>
            <person name="Beszteri B."/>
            <person name="Gruber A."/>
            <person name="Heijde M."/>
            <person name="Katinka M."/>
            <person name="Mock T."/>
            <person name="Valentin K."/>
            <person name="Verret F."/>
            <person name="Berges J.A."/>
            <person name="Brownlee C."/>
            <person name="Cadoret J.P."/>
            <person name="Chiovitti A."/>
            <person name="Choi C.J."/>
            <person name="Coesel S."/>
            <person name="De Martino A."/>
            <person name="Detter J.C."/>
            <person name="Durkin C."/>
            <person name="Falciatore A."/>
            <person name="Fournet J."/>
            <person name="Haruta M."/>
            <person name="Huysman M.J."/>
            <person name="Jenkins B.D."/>
            <person name="Jiroutova K."/>
            <person name="Jorgensen R.E."/>
            <person name="Joubert Y."/>
            <person name="Kaplan A."/>
            <person name="Kroger N."/>
            <person name="Kroth P.G."/>
            <person name="La Roche J."/>
            <person name="Lindquist E."/>
            <person name="Lommer M."/>
            <person name="Martin-Jezequel V."/>
            <person name="Lopez P.J."/>
            <person name="Lucas S."/>
            <person name="Mangogna M."/>
            <person name="McGinnis K."/>
            <person name="Medlin L.K."/>
            <person name="Montsant A."/>
            <person name="Oudot-Le Secq M.P."/>
            <person name="Napoli C."/>
            <person name="Obornik M."/>
            <person name="Parker M.S."/>
            <person name="Petit J.L."/>
            <person name="Porcel B.M."/>
            <person name="Poulsen N."/>
            <person name="Robison M."/>
            <person name="Rychlewski L."/>
            <person name="Rynearson T.A."/>
            <person name="Schmutz J."/>
            <person name="Shapiro H."/>
            <person name="Siaut M."/>
            <person name="Stanley M."/>
            <person name="Sussman M.R."/>
            <person name="Taylor A.R."/>
            <person name="Vardi A."/>
            <person name="von Dassow P."/>
            <person name="Vyverman W."/>
            <person name="Willis A."/>
            <person name="Wyrwicz L.S."/>
            <person name="Rokhsar D.S."/>
            <person name="Weissenbach J."/>
            <person name="Armbrust E.V."/>
            <person name="Green B.R."/>
            <person name="Van de Peer Y."/>
            <person name="Grigoriev I.V."/>
        </authorList>
    </citation>
    <scope>NUCLEOTIDE SEQUENCE [LARGE SCALE GENOMIC DNA]</scope>
    <source>
        <strain evidence="4 5">CCAP 1055/1</strain>
    </source>
</reference>
<accession>B7GCS6</accession>
<dbReference type="PANTHER" id="PTHR22966">
    <property type="entry name" value="2-AMINOETHANETHIOL DIOXYGENASE"/>
    <property type="match status" value="1"/>
</dbReference>
<dbReference type="AlphaFoldDB" id="B7GCS6"/>
<organism evidence="4 5">
    <name type="scientific">Phaeodactylum tricornutum (strain CCAP 1055/1)</name>
    <dbReference type="NCBI Taxonomy" id="556484"/>
    <lineage>
        <taxon>Eukaryota</taxon>
        <taxon>Sar</taxon>
        <taxon>Stramenopiles</taxon>
        <taxon>Ochrophyta</taxon>
        <taxon>Bacillariophyta</taxon>
        <taxon>Bacillariophyceae</taxon>
        <taxon>Bacillariophycidae</taxon>
        <taxon>Naviculales</taxon>
        <taxon>Phaeodactylaceae</taxon>
        <taxon>Phaeodactylum</taxon>
    </lineage>
</organism>
<dbReference type="PaxDb" id="2850-Phatr50059"/>
<keyword evidence="3" id="KW-0408">Iron</keyword>
<keyword evidence="1" id="KW-0479">Metal-binding</keyword>
<reference evidence="5" key="2">
    <citation type="submission" date="2008-08" db="EMBL/GenBank/DDBJ databases">
        <authorList>
            <consortium name="Diatom Consortium"/>
            <person name="Grigoriev I."/>
            <person name="Grimwood J."/>
            <person name="Kuo A."/>
            <person name="Otillar R.P."/>
            <person name="Salamov A."/>
            <person name="Detter J.C."/>
            <person name="Lindquist E."/>
            <person name="Shapiro H."/>
            <person name="Lucas S."/>
            <person name="Glavina del Rio T."/>
            <person name="Pitluck S."/>
            <person name="Rokhsar D."/>
            <person name="Bowler C."/>
        </authorList>
    </citation>
    <scope>GENOME REANNOTATION</scope>
    <source>
        <strain evidence="5">CCAP 1055/1</strain>
    </source>
</reference>
<name>B7GCS6_PHATC</name>
<dbReference type="PANTHER" id="PTHR22966:SF61">
    <property type="entry name" value="2-AMINOETHANETHIOL DIOXYGENASE"/>
    <property type="match status" value="1"/>
</dbReference>
<dbReference type="eggNOG" id="KOG4281">
    <property type="taxonomic scope" value="Eukaryota"/>
</dbReference>
<dbReference type="Gene3D" id="2.60.120.10">
    <property type="entry name" value="Jelly Rolls"/>
    <property type="match status" value="1"/>
</dbReference>
<dbReference type="OrthoDB" id="271433at2759"/>
<dbReference type="InterPro" id="IPR012864">
    <property type="entry name" value="PCO/ADO"/>
</dbReference>
<gene>
    <name evidence="4" type="ORF">PHATRDRAFT_50059</name>
</gene>
<dbReference type="InterPro" id="IPR014710">
    <property type="entry name" value="RmlC-like_jellyroll"/>
</dbReference>
<dbReference type="HOGENOM" id="CLU_807681_0_0_1"/>
<dbReference type="KEGG" id="pti:PHATRDRAFT_50059"/>
<dbReference type="Proteomes" id="UP000000759">
    <property type="component" value="Chromosome 26"/>
</dbReference>
<dbReference type="InParanoid" id="B7GCS6"/>
<dbReference type="CDD" id="cd20289">
    <property type="entry name" value="cupin_ADO"/>
    <property type="match status" value="1"/>
</dbReference>
<keyword evidence="2" id="KW-0560">Oxidoreductase</keyword>
<evidence type="ECO:0000313" key="5">
    <source>
        <dbReference type="Proteomes" id="UP000000759"/>
    </source>
</evidence>